<dbReference type="AlphaFoldDB" id="A0A0B0NJE4"/>
<proteinExistence type="predicted"/>
<accession>A0A0B0NJE4</accession>
<evidence type="ECO:0000313" key="1">
    <source>
        <dbReference type="EMBL" id="KHG12752.1"/>
    </source>
</evidence>
<keyword evidence="2" id="KW-1185">Reference proteome</keyword>
<organism evidence="1 2">
    <name type="scientific">Gossypium arboreum</name>
    <name type="common">Tree cotton</name>
    <name type="synonym">Gossypium nanking</name>
    <dbReference type="NCBI Taxonomy" id="29729"/>
    <lineage>
        <taxon>Eukaryota</taxon>
        <taxon>Viridiplantae</taxon>
        <taxon>Streptophyta</taxon>
        <taxon>Embryophyta</taxon>
        <taxon>Tracheophyta</taxon>
        <taxon>Spermatophyta</taxon>
        <taxon>Magnoliopsida</taxon>
        <taxon>eudicotyledons</taxon>
        <taxon>Gunneridae</taxon>
        <taxon>Pentapetalae</taxon>
        <taxon>rosids</taxon>
        <taxon>malvids</taxon>
        <taxon>Malvales</taxon>
        <taxon>Malvaceae</taxon>
        <taxon>Malvoideae</taxon>
        <taxon>Gossypium</taxon>
    </lineage>
</organism>
<keyword evidence="1" id="KW-0547">Nucleotide-binding</keyword>
<reference evidence="2" key="1">
    <citation type="submission" date="2014-09" db="EMBL/GenBank/DDBJ databases">
        <authorList>
            <person name="Mudge J."/>
            <person name="Ramaraj T."/>
            <person name="Lindquist I.E."/>
            <person name="Bharti A.K."/>
            <person name="Sundararajan A."/>
            <person name="Cameron C.T."/>
            <person name="Woodward J.E."/>
            <person name="May G.D."/>
            <person name="Brubaker C."/>
            <person name="Broadhvest J."/>
            <person name="Wilkins T.A."/>
        </authorList>
    </citation>
    <scope>NUCLEOTIDE SEQUENCE</scope>
    <source>
        <strain evidence="2">cv. AKA8401</strain>
    </source>
</reference>
<gene>
    <name evidence="1" type="ORF">F383_18876</name>
</gene>
<dbReference type="EMBL" id="KN398270">
    <property type="protein sequence ID" value="KHG12752.1"/>
    <property type="molecule type" value="Genomic_DNA"/>
</dbReference>
<keyword evidence="1" id="KW-0347">Helicase</keyword>
<evidence type="ECO:0000313" key="2">
    <source>
        <dbReference type="Proteomes" id="UP000032142"/>
    </source>
</evidence>
<sequence>MMPCPRQVLHWLSYIEVDAMSQTGLTLALINRCRCHVLGRSYTDTQQADTMSYTGLTLACISRGQCISQTCLTLALISMLIHVPYMSYTGTHDMADACPRHVLHWLTYHPMSWYEYPSLFQMVNWKSLLH</sequence>
<protein>
    <submittedName>
        <fullName evidence="1">Putative ATP-dependent RNA helicase DDX59</fullName>
    </submittedName>
</protein>
<dbReference type="GO" id="GO:0004386">
    <property type="term" value="F:helicase activity"/>
    <property type="evidence" value="ECO:0007669"/>
    <property type="project" value="UniProtKB-KW"/>
</dbReference>
<keyword evidence="1" id="KW-0378">Hydrolase</keyword>
<keyword evidence="1" id="KW-0067">ATP-binding</keyword>
<dbReference type="Proteomes" id="UP000032142">
    <property type="component" value="Unassembled WGS sequence"/>
</dbReference>
<name>A0A0B0NJE4_GOSAR</name>